<dbReference type="AlphaFoldDB" id="A0A9P1IZL3"/>
<sequence length="601" mass="67605">MRLALILSLVSSIQIFQQSALEKSDFSSIFEFSLASAAFPIGKFIATCILSIDFGGAGNHVDLHAKLDQCAKLLIFGAFVMICPIFPFLSTLLGRFLIGFSAGNGFICAPAVLHLSIPENLRPPNFLFLAAAFSFGTFLASLLDFLQLSKYVAAGFTVLSGILYLILRPAKFDQIFGPDSEDSVAGRKSEHPILFIVILMILNVSIGVPIIQTYSTLIFEYFQISETRAKILSLIYPILQFIPIFVSTEMLSFSRKSLILGGYYLALMAQFFIMITSEYTLMPDEHRELAMCILVMILACAFTVPCNTGLCMIFVEVENQISTTTTTTEHPTFTVDVLDAPIERIEIRLMDENITNSNQNLESSTTSTTTSSPSQEDQHPESPPPTDPVTEVPLYKKAEYVVQTQSTPGPTPLEYSYSYLPTEYSAEVMRTSEPIVVGEQEGYFSTVPSNHEIQAKAWISHAPPVVPQFDGDIDEDDLPPQPEQQTNSDEADEPEEECLANKEHLSPEVISRLQEETANLYKLVRKRNELQKLHCQPNENQVPDREMDQNCITWRSEKLVYYYKLMRKTYCRVDQWPNPSKVKKTYGEYLNLFGTFYAFQK</sequence>
<keyword evidence="2" id="KW-0812">Transmembrane</keyword>
<organism evidence="3 4">
    <name type="scientific">Caenorhabditis angaria</name>
    <dbReference type="NCBI Taxonomy" id="860376"/>
    <lineage>
        <taxon>Eukaryota</taxon>
        <taxon>Metazoa</taxon>
        <taxon>Ecdysozoa</taxon>
        <taxon>Nematoda</taxon>
        <taxon>Chromadorea</taxon>
        <taxon>Rhabditida</taxon>
        <taxon>Rhabditina</taxon>
        <taxon>Rhabditomorpha</taxon>
        <taxon>Rhabditoidea</taxon>
        <taxon>Rhabditidae</taxon>
        <taxon>Peloderinae</taxon>
        <taxon>Caenorhabditis</taxon>
    </lineage>
</organism>
<name>A0A9P1IZL3_9PELO</name>
<feature type="transmembrane region" description="Helical" evidence="2">
    <location>
        <begin position="263"/>
        <end position="281"/>
    </location>
</feature>
<keyword evidence="4" id="KW-1185">Reference proteome</keyword>
<accession>A0A9P1IZL3</accession>
<feature type="transmembrane region" description="Helical" evidence="2">
    <location>
        <begin position="96"/>
        <end position="113"/>
    </location>
</feature>
<feature type="compositionally biased region" description="Low complexity" evidence="1">
    <location>
        <begin position="363"/>
        <end position="372"/>
    </location>
</feature>
<feature type="compositionally biased region" description="Polar residues" evidence="1">
    <location>
        <begin position="353"/>
        <end position="362"/>
    </location>
</feature>
<feature type="transmembrane region" description="Helical" evidence="2">
    <location>
        <begin position="231"/>
        <end position="251"/>
    </location>
</feature>
<feature type="transmembrane region" description="Helical" evidence="2">
    <location>
        <begin position="125"/>
        <end position="143"/>
    </location>
</feature>
<evidence type="ECO:0000256" key="2">
    <source>
        <dbReference type="SAM" id="Phobius"/>
    </source>
</evidence>
<dbReference type="SUPFAM" id="SSF103473">
    <property type="entry name" value="MFS general substrate transporter"/>
    <property type="match status" value="1"/>
</dbReference>
<dbReference type="OrthoDB" id="5825937at2759"/>
<feature type="transmembrane region" description="Helical" evidence="2">
    <location>
        <begin position="193"/>
        <end position="211"/>
    </location>
</feature>
<dbReference type="InterPro" id="IPR036259">
    <property type="entry name" value="MFS_trans_sf"/>
</dbReference>
<evidence type="ECO:0000313" key="4">
    <source>
        <dbReference type="Proteomes" id="UP001152747"/>
    </source>
</evidence>
<dbReference type="CDD" id="cd06174">
    <property type="entry name" value="MFS"/>
    <property type="match status" value="1"/>
</dbReference>
<gene>
    <name evidence="3" type="ORF">CAMP_LOCUS15674</name>
</gene>
<protein>
    <submittedName>
        <fullName evidence="3">Uncharacterized protein</fullName>
    </submittedName>
</protein>
<feature type="transmembrane region" description="Helical" evidence="2">
    <location>
        <begin position="293"/>
        <end position="315"/>
    </location>
</feature>
<feature type="transmembrane region" description="Helical" evidence="2">
    <location>
        <begin position="73"/>
        <end position="90"/>
    </location>
</feature>
<feature type="region of interest" description="Disordered" evidence="1">
    <location>
        <begin position="465"/>
        <end position="506"/>
    </location>
</feature>
<feature type="region of interest" description="Disordered" evidence="1">
    <location>
        <begin position="351"/>
        <end position="391"/>
    </location>
</feature>
<keyword evidence="2" id="KW-0472">Membrane</keyword>
<comment type="caution">
    <text evidence="3">The sequence shown here is derived from an EMBL/GenBank/DDBJ whole genome shotgun (WGS) entry which is preliminary data.</text>
</comment>
<dbReference type="EMBL" id="CANHGI010000005">
    <property type="protein sequence ID" value="CAI5453037.1"/>
    <property type="molecule type" value="Genomic_DNA"/>
</dbReference>
<keyword evidence="2" id="KW-1133">Transmembrane helix</keyword>
<dbReference type="Gene3D" id="1.20.1250.20">
    <property type="entry name" value="MFS general substrate transporter like domains"/>
    <property type="match status" value="1"/>
</dbReference>
<proteinExistence type="predicted"/>
<evidence type="ECO:0000313" key="3">
    <source>
        <dbReference type="EMBL" id="CAI5453037.1"/>
    </source>
</evidence>
<feature type="transmembrane region" description="Helical" evidence="2">
    <location>
        <begin position="149"/>
        <end position="167"/>
    </location>
</feature>
<feature type="compositionally biased region" description="Acidic residues" evidence="1">
    <location>
        <begin position="489"/>
        <end position="498"/>
    </location>
</feature>
<reference evidence="3" key="1">
    <citation type="submission" date="2022-11" db="EMBL/GenBank/DDBJ databases">
        <authorList>
            <person name="Kikuchi T."/>
        </authorList>
    </citation>
    <scope>NUCLEOTIDE SEQUENCE</scope>
    <source>
        <strain evidence="3">PS1010</strain>
    </source>
</reference>
<evidence type="ECO:0000256" key="1">
    <source>
        <dbReference type="SAM" id="MobiDB-lite"/>
    </source>
</evidence>
<dbReference type="Proteomes" id="UP001152747">
    <property type="component" value="Unassembled WGS sequence"/>
</dbReference>